<protein>
    <recommendedName>
        <fullName evidence="5">TIR domain-containing protein</fullName>
    </recommendedName>
</protein>
<feature type="transmembrane region" description="Helical" evidence="2">
    <location>
        <begin position="396"/>
        <end position="417"/>
    </location>
</feature>
<feature type="region of interest" description="Disordered" evidence="1">
    <location>
        <begin position="473"/>
        <end position="511"/>
    </location>
</feature>
<evidence type="ECO:0000313" key="4">
    <source>
        <dbReference type="Proteomes" id="UP001515480"/>
    </source>
</evidence>
<evidence type="ECO:0000256" key="1">
    <source>
        <dbReference type="SAM" id="MobiDB-lite"/>
    </source>
</evidence>
<dbReference type="AlphaFoldDB" id="A0AB34IZQ9"/>
<name>A0AB34IZQ9_PRYPA</name>
<feature type="transmembrane region" description="Helical" evidence="2">
    <location>
        <begin position="118"/>
        <end position="138"/>
    </location>
</feature>
<keyword evidence="2" id="KW-0472">Membrane</keyword>
<feature type="compositionally biased region" description="Pro residues" evidence="1">
    <location>
        <begin position="166"/>
        <end position="181"/>
    </location>
</feature>
<dbReference type="SUPFAM" id="SSF52200">
    <property type="entry name" value="Toll/Interleukin receptor TIR domain"/>
    <property type="match status" value="1"/>
</dbReference>
<evidence type="ECO:0000256" key="2">
    <source>
        <dbReference type="SAM" id="Phobius"/>
    </source>
</evidence>
<feature type="region of interest" description="Disordered" evidence="1">
    <location>
        <begin position="165"/>
        <end position="186"/>
    </location>
</feature>
<feature type="transmembrane region" description="Helical" evidence="2">
    <location>
        <begin position="773"/>
        <end position="792"/>
    </location>
</feature>
<keyword evidence="4" id="KW-1185">Reference proteome</keyword>
<evidence type="ECO:0008006" key="5">
    <source>
        <dbReference type="Google" id="ProtNLM"/>
    </source>
</evidence>
<dbReference type="EMBL" id="JBGBPQ010000015">
    <property type="protein sequence ID" value="KAL1510131.1"/>
    <property type="molecule type" value="Genomic_DNA"/>
</dbReference>
<evidence type="ECO:0000313" key="3">
    <source>
        <dbReference type="EMBL" id="KAL1510131.1"/>
    </source>
</evidence>
<comment type="caution">
    <text evidence="3">The sequence shown here is derived from an EMBL/GenBank/DDBJ whole genome shotgun (WGS) entry which is preliminary data.</text>
</comment>
<feature type="transmembrane region" description="Helical" evidence="2">
    <location>
        <begin position="742"/>
        <end position="761"/>
    </location>
</feature>
<dbReference type="Gene3D" id="3.40.50.10140">
    <property type="entry name" value="Toll/interleukin-1 receptor homology (TIR) domain"/>
    <property type="match status" value="1"/>
</dbReference>
<dbReference type="InterPro" id="IPR035897">
    <property type="entry name" value="Toll_tir_struct_dom_sf"/>
</dbReference>
<proteinExistence type="predicted"/>
<reference evidence="3 4" key="1">
    <citation type="journal article" date="2024" name="Science">
        <title>Giant polyketide synthase enzymes in the biosynthesis of giant marine polyether toxins.</title>
        <authorList>
            <person name="Fallon T.R."/>
            <person name="Shende V.V."/>
            <person name="Wierzbicki I.H."/>
            <person name="Pendleton A.L."/>
            <person name="Watervoot N.F."/>
            <person name="Auber R.P."/>
            <person name="Gonzalez D.J."/>
            <person name="Wisecaver J.H."/>
            <person name="Moore B.S."/>
        </authorList>
    </citation>
    <scope>NUCLEOTIDE SEQUENCE [LARGE SCALE GENOMIC DNA]</scope>
    <source>
        <strain evidence="3 4">12B1</strain>
    </source>
</reference>
<keyword evidence="2" id="KW-1133">Transmembrane helix</keyword>
<keyword evidence="2" id="KW-0812">Transmembrane</keyword>
<feature type="compositionally biased region" description="Low complexity" evidence="1">
    <location>
        <begin position="479"/>
        <end position="511"/>
    </location>
</feature>
<accession>A0AB34IZQ9</accession>
<feature type="region of interest" description="Disordered" evidence="1">
    <location>
        <begin position="1149"/>
        <end position="1168"/>
    </location>
</feature>
<organism evidence="3 4">
    <name type="scientific">Prymnesium parvum</name>
    <name type="common">Toxic golden alga</name>
    <dbReference type="NCBI Taxonomy" id="97485"/>
    <lineage>
        <taxon>Eukaryota</taxon>
        <taxon>Haptista</taxon>
        <taxon>Haptophyta</taxon>
        <taxon>Prymnesiophyceae</taxon>
        <taxon>Prymnesiales</taxon>
        <taxon>Prymnesiaceae</taxon>
        <taxon>Prymnesium</taxon>
    </lineage>
</organism>
<sequence>MAEEALAAPFLRLPALRAAEEQLRKLSDDTSALPADSAPALRLPRGSAPLLRRLWGGGHPARLGPTPCRVREREAAVYSVGLAPELLELLRLLSFGLPLALLALCLPTEPRAPLPPLGAVGALVLLHALALLSVWAAVGTPMRCGRMGALHALAAVEGCHVAVSHAPPPPPSPPLPSPPLPSASLPPASLPSRAHALAAALRDAGLRVWLEAAPLENACALPPRLFCAARDAGLVVLLLSPAHLLSSTHGLALLAALRRPAAQVLAWVDAAADWRGVSAQWGGGADVSGAVLAWLRSHGVRVATSSMRELLAALDAALLSHEEHHAAWWRRQRIAAATHTDSLLAKQCLASPHVRRLPAVRSPRLFAPAGAVSSGLHALSADGAACHRLVAPSPHLLLGVSAALLLTAAIFLTLWHSWGSADALSYLLLACLAAVGYRQCYASIRHADPRLLHSAVLLPLLLAASELQLHASRPPAPLASTSTRTNPTTTTTSSSSSSPSPSSSSAPEAKPAPSALSLTFVTRTSRMDAVRTFLQSLSIQSRSVTIDELEEMAERTLHIFCLETADDAAAYLERFAGRRCEQQLLVVDTALPREAASRRLASFAAVRLDGGFALSFFEALAAKIARLAHASAANPPPRPPPARRPSSAAADLPLADADLALFPGLRAAVEQLDEAAWDSLPRLTPLVRRTERRSYELSPLGGLFSRGAVLPLGNTTVKVRADGGVAGLGLPLAAYRTVGSSAALLALYCCFLALLLLLRYLTGDRRFGECLTLTGYAVVLLGALVLGAFGFIRPPTRGGRLFALHALLRPQAFAFMISYAEEDCAERAHALGAMLSHAGVSVWLDTYRMENACALPPSLFCAARDAGLVVLLLTPAHLLSSTHGLALLAALRRPAAQVLAWVDAAADWRGVSAQWGGGADVSGAVLAWLRSHGVRVATSSMRELLAALDAALLSHEEHHAAWWRRQPVSDDLSQHAALQSTFVRDVPGRAARRLSTPLGGRLFVPAGAVSSGLYVLSPDGARCDALFNVPFKITCALALLALALLALALDVASHGAWSLVGWLFLLPLGYRYAIALDDADARLSHSPVLLPTLLVSAELSVNGQYGIGITFVASYPQTVAPLRRFLQTLGIASTVAALSQACCRAALPSVPPSRNSSPSPPPLAAPQLGDELEPSTLHVFVIESSEDAERYLQTHAGKHCERQMLVQAAQLTELSSFASIKLGNSFAHDFMEVFAGKLARLAHSSELTGPAMAV</sequence>
<gene>
    <name evidence="3" type="ORF">AB1Y20_006463</name>
</gene>
<dbReference type="Proteomes" id="UP001515480">
    <property type="component" value="Unassembled WGS sequence"/>
</dbReference>